<dbReference type="AlphaFoldDB" id="A0A933GQD0"/>
<evidence type="ECO:0000256" key="2">
    <source>
        <dbReference type="ARBA" id="ARBA00007511"/>
    </source>
</evidence>
<proteinExistence type="inferred from homology"/>
<comment type="caution">
    <text evidence="8">The sequence shown here is derived from an EMBL/GenBank/DDBJ whole genome shotgun (WGS) entry which is preliminary data.</text>
</comment>
<evidence type="ECO:0000256" key="7">
    <source>
        <dbReference type="SAM" id="Phobius"/>
    </source>
</evidence>
<dbReference type="NCBIfam" id="TIGR03718">
    <property type="entry name" value="R_switched_Alx"/>
    <property type="match status" value="1"/>
</dbReference>
<feature type="transmembrane region" description="Helical" evidence="7">
    <location>
        <begin position="216"/>
        <end position="241"/>
    </location>
</feature>
<dbReference type="EMBL" id="JACQWF010000434">
    <property type="protein sequence ID" value="MBI4596705.1"/>
    <property type="molecule type" value="Genomic_DNA"/>
</dbReference>
<name>A0A933GQD0_UNCTE</name>
<dbReference type="InterPro" id="IPR005496">
    <property type="entry name" value="Integral_membrane_TerC"/>
</dbReference>
<evidence type="ECO:0000313" key="9">
    <source>
        <dbReference type="Proteomes" id="UP000772181"/>
    </source>
</evidence>
<evidence type="ECO:0000313" key="8">
    <source>
        <dbReference type="EMBL" id="MBI4596705.1"/>
    </source>
</evidence>
<dbReference type="GO" id="GO:0016020">
    <property type="term" value="C:membrane"/>
    <property type="evidence" value="ECO:0007669"/>
    <property type="project" value="UniProtKB-SubCell"/>
</dbReference>
<feature type="region of interest" description="Disordered" evidence="6">
    <location>
        <begin position="309"/>
        <end position="329"/>
    </location>
</feature>
<accession>A0A933GQD0</accession>
<feature type="transmembrane region" description="Helical" evidence="7">
    <location>
        <begin position="189"/>
        <end position="210"/>
    </location>
</feature>
<organism evidence="8 9">
    <name type="scientific">Tectimicrobiota bacterium</name>
    <dbReference type="NCBI Taxonomy" id="2528274"/>
    <lineage>
        <taxon>Bacteria</taxon>
        <taxon>Pseudomonadati</taxon>
        <taxon>Nitrospinota/Tectimicrobiota group</taxon>
        <taxon>Candidatus Tectimicrobiota</taxon>
    </lineage>
</organism>
<dbReference type="PANTHER" id="PTHR30238">
    <property type="entry name" value="MEMBRANE BOUND PREDICTED REDOX MODULATOR"/>
    <property type="match status" value="1"/>
</dbReference>
<feature type="transmembrane region" description="Helical" evidence="7">
    <location>
        <begin position="6"/>
        <end position="26"/>
    </location>
</feature>
<feature type="transmembrane region" description="Helical" evidence="7">
    <location>
        <begin position="277"/>
        <end position="299"/>
    </location>
</feature>
<feature type="transmembrane region" description="Helical" evidence="7">
    <location>
        <begin position="103"/>
        <end position="125"/>
    </location>
</feature>
<evidence type="ECO:0000256" key="1">
    <source>
        <dbReference type="ARBA" id="ARBA00004141"/>
    </source>
</evidence>
<comment type="similarity">
    <text evidence="2">Belongs to the TerC family.</text>
</comment>
<evidence type="ECO:0000256" key="6">
    <source>
        <dbReference type="SAM" id="MobiDB-lite"/>
    </source>
</evidence>
<protein>
    <submittedName>
        <fullName evidence="8">TerC family protein</fullName>
    </submittedName>
</protein>
<gene>
    <name evidence="8" type="ORF">HY730_10095</name>
</gene>
<feature type="transmembrane region" description="Helical" evidence="7">
    <location>
        <begin position="131"/>
        <end position="149"/>
    </location>
</feature>
<feature type="transmembrane region" description="Helical" evidence="7">
    <location>
        <begin position="79"/>
        <end position="96"/>
    </location>
</feature>
<dbReference type="InterPro" id="IPR022369">
    <property type="entry name" value="Integral_membrane_TerC_rswitch"/>
</dbReference>
<evidence type="ECO:0000256" key="4">
    <source>
        <dbReference type="ARBA" id="ARBA00022989"/>
    </source>
</evidence>
<comment type="subcellular location">
    <subcellularLocation>
        <location evidence="1">Membrane</location>
        <topology evidence="1">Multi-pass membrane protein</topology>
    </subcellularLocation>
</comment>
<sequence>MTNEILLWAGFNAFILAMLASDLGVFHRKSHVVNLKEALVWSVVWIVQSLLFNLGVYFWRGPETALQFLTGYLIEKSLSVDNIFVFLLIFTYFRVPALYQHKVLFWGIIGALIMRAVFIAAGITLIQSFHWIIYVFGLFLILTGIKMALQKGKEIHPERNPVIKLFRRLMPVTAGYEESKFFVKKSGRYLATPLFIVLLVVETTDVIFAVDSIPAIIAITTDPFIVYSSNVFAILGLRALYFAVAGVMGMFHYLHYGLSGILVFVGLKMLASDIYKVPAGIALGVIAFILLISVVASIIRPEKKGEIVPTLPDPQQEEMESTLALKSKN</sequence>
<feature type="transmembrane region" description="Helical" evidence="7">
    <location>
        <begin position="38"/>
        <end position="59"/>
    </location>
</feature>
<keyword evidence="5 7" id="KW-0472">Membrane</keyword>
<keyword evidence="3 7" id="KW-0812">Transmembrane</keyword>
<dbReference type="Pfam" id="PF03741">
    <property type="entry name" value="TerC"/>
    <property type="match status" value="1"/>
</dbReference>
<dbReference type="Proteomes" id="UP000772181">
    <property type="component" value="Unassembled WGS sequence"/>
</dbReference>
<keyword evidence="4 7" id="KW-1133">Transmembrane helix</keyword>
<evidence type="ECO:0000256" key="5">
    <source>
        <dbReference type="ARBA" id="ARBA00023136"/>
    </source>
</evidence>
<reference evidence="8" key="1">
    <citation type="submission" date="2020-07" db="EMBL/GenBank/DDBJ databases">
        <title>Huge and variable diversity of episymbiotic CPR bacteria and DPANN archaea in groundwater ecosystems.</title>
        <authorList>
            <person name="He C.Y."/>
            <person name="Keren R."/>
            <person name="Whittaker M."/>
            <person name="Farag I.F."/>
            <person name="Doudna J."/>
            <person name="Cate J.H.D."/>
            <person name="Banfield J.F."/>
        </authorList>
    </citation>
    <scope>NUCLEOTIDE SEQUENCE</scope>
    <source>
        <strain evidence="8">NC_groundwater_1482_Ag_S-0.65um_47_24</strain>
    </source>
</reference>
<dbReference type="PANTHER" id="PTHR30238:SF0">
    <property type="entry name" value="THYLAKOID MEMBRANE PROTEIN TERC, CHLOROPLASTIC"/>
    <property type="match status" value="1"/>
</dbReference>
<evidence type="ECO:0000256" key="3">
    <source>
        <dbReference type="ARBA" id="ARBA00022692"/>
    </source>
</evidence>